<feature type="transmembrane region" description="Helical" evidence="1">
    <location>
        <begin position="60"/>
        <end position="76"/>
    </location>
</feature>
<keyword evidence="3" id="KW-1185">Reference proteome</keyword>
<reference evidence="2 3" key="1">
    <citation type="journal article" date="2013" name="Genome Announc.">
        <title>Draft Genome Sequence of Bhargavaea cecembensis Strain DSE10T, Isolated from a Deep-Sea Sediment Sample Collected at a Depth of 5,904 m from the Chagos-Laccadive Ridge System in the Indian Ocean.</title>
        <authorList>
            <person name="Shivaji S."/>
            <person name="Ara S."/>
            <person name="Begum Z."/>
            <person name="Ruth M."/>
            <person name="Singh A."/>
            <person name="Kumar Pinnaka A."/>
        </authorList>
    </citation>
    <scope>NUCLEOTIDE SEQUENCE [LARGE SCALE GENOMIC DNA]</scope>
    <source>
        <strain evidence="2 3">DSE10</strain>
    </source>
</reference>
<accession>M7P9D3</accession>
<evidence type="ECO:0000313" key="3">
    <source>
        <dbReference type="Proteomes" id="UP000011919"/>
    </source>
</evidence>
<name>M7P9D3_9BACL</name>
<keyword evidence="1" id="KW-1133">Transmembrane helix</keyword>
<evidence type="ECO:0000256" key="1">
    <source>
        <dbReference type="SAM" id="Phobius"/>
    </source>
</evidence>
<dbReference type="Proteomes" id="UP000011919">
    <property type="component" value="Unassembled WGS sequence"/>
</dbReference>
<keyword evidence="1" id="KW-0812">Transmembrane</keyword>
<gene>
    <name evidence="2" type="ORF">C772_00754</name>
</gene>
<feature type="transmembrane region" description="Helical" evidence="1">
    <location>
        <begin position="12"/>
        <end position="29"/>
    </location>
</feature>
<dbReference type="RefSeq" id="WP_008297549.1">
    <property type="nucleotide sequence ID" value="NZ_AOFT01000003.1"/>
</dbReference>
<comment type="caution">
    <text evidence="2">The sequence shown here is derived from an EMBL/GenBank/DDBJ whole genome shotgun (WGS) entry which is preliminary data.</text>
</comment>
<proteinExistence type="predicted"/>
<dbReference type="STRING" id="1235279.C772_00754"/>
<protein>
    <submittedName>
        <fullName evidence="2">Uncharacterized protein</fullName>
    </submittedName>
</protein>
<evidence type="ECO:0000313" key="2">
    <source>
        <dbReference type="EMBL" id="EMR07109.1"/>
    </source>
</evidence>
<dbReference type="AlphaFoldDB" id="M7P9D3"/>
<keyword evidence="1" id="KW-0472">Membrane</keyword>
<dbReference type="EMBL" id="AOFT01000003">
    <property type="protein sequence ID" value="EMR07109.1"/>
    <property type="molecule type" value="Genomic_DNA"/>
</dbReference>
<feature type="transmembrane region" description="Helical" evidence="1">
    <location>
        <begin position="35"/>
        <end position="51"/>
    </location>
</feature>
<organism evidence="2 3">
    <name type="scientific">Bhargavaea cecembensis DSE10</name>
    <dbReference type="NCBI Taxonomy" id="1235279"/>
    <lineage>
        <taxon>Bacteria</taxon>
        <taxon>Bacillati</taxon>
        <taxon>Bacillota</taxon>
        <taxon>Bacilli</taxon>
        <taxon>Bacillales</taxon>
        <taxon>Caryophanaceae</taxon>
        <taxon>Bhargavaea</taxon>
    </lineage>
</organism>
<dbReference type="OrthoDB" id="2453921at2"/>
<sequence length="79" mass="8984">MAGGIRVRNLSTAEKILFGIALVILVASIFNRDLFRFMFLAFALAFVYRVIRPKEGEKRGWNLLIVALLLMGFLLANPW</sequence>